<dbReference type="FunFam" id="1.20.58.530:FF:000004">
    <property type="entry name" value="Unconventional myosin ID"/>
    <property type="match status" value="1"/>
</dbReference>
<dbReference type="PRINTS" id="PR00193">
    <property type="entry name" value="MYOSINHEAVY"/>
</dbReference>
<sequence length="1081" mass="123142">MEKVSTSFLDDMVGVGDMVLLDPLTEDSFIENLRKRFQHNQVYTYIGGVVISMNPYKALPIYTSEKVEEYCNRNFYELSPHIYAIADEAYRSLRDHDRDQCILITGESGAGKTEASKLVMSYVAAVCGKGSEVTKVKEQLLQSNPVLEAFGNAKTIRNDNSSRFGKYMDIEFDFKGDPLGGVISNYLLEKSRVVGQARGERNFHIFYQLLAGASPHLLERLKLQRDVATYSYLMQKDSAHVPGMDDATVFQTTQRAMQVIGFEAGEVSSVLEVVAAVLKLGNVHLSGTGWANGVEQNGDTTTGTSDLLDVSSLLGLQPSVLGRALTTRTVEARQEKVSTTLNLAQAYYARDALCKNMYSRLFSWVVSRINKSIKVQKHTQKKVMGVLDIYGFEIFESNDNSFEQFIINYCNEKLQQIFIEMTLKEEQEEYVREGIEWTHVEYFNNAIICDLIENPQTGILAMLDEECLRPGSVSDQTFLDKLGSVCAHHSHFQSRLCSNARFLSDTSLPHDCFRVQHYAGIVTYRVEGFVDKNNDLLFRDLSQAMWGAQQELVHSLFPEGDPARPNLKRPPTAGTQLKSSVAFLMRNLLSKNPNYIRCIKPNDKKSPNLFTPELVGHQVRYLGLLENVRVRRAGFAFRQLYAPCLQRYKMLCPSTWPHWNGHARDGVETLLTECHVPHDEFAYGRTKLFIRNPRTLFALEDARKRRMEDLATLIQKVFRGWRCRTRYLLMRRSQIVISSRYRGYYQHKRYQQQKQAATTIASFARGTKARQLLRQLKHEKKCKDSVTTIAAGWRGYQVRKEYRKFFRANAAKKISNFTMQGILSRYFLDLKAALPSMSPIDHSWPDPPKRFLEPTHAHLRRLHHLWRCKVYRSRLTETQKGILEEKLYASELFRYKKELYPQTVGQLFKGLYLPEGMGPRHEKLLGSVQDKLLYSEALHKVNRANGKVAVRILLLTKTSLLLADHKTAQMKALVSLADVDGLSTSALSDGVFVLHVKQGTSAAGKGDFVFMSEHVVELLTKLHRTVLETTHQQLPLNVCNAFPVHFREESVNVNFATATQRNGSLPVCKRKNHTLEVTVPV</sequence>
<dbReference type="GO" id="GO:0051015">
    <property type="term" value="F:actin filament binding"/>
    <property type="evidence" value="ECO:0007669"/>
    <property type="project" value="TreeGrafter"/>
</dbReference>
<dbReference type="PROSITE" id="PS51456">
    <property type="entry name" value="MYOSIN_MOTOR"/>
    <property type="match status" value="1"/>
</dbReference>
<dbReference type="Gene3D" id="3.40.850.10">
    <property type="entry name" value="Kinesin motor domain"/>
    <property type="match status" value="1"/>
</dbReference>
<dbReference type="FunFam" id="1.10.10.820:FF:000001">
    <property type="entry name" value="Myosin heavy chain"/>
    <property type="match status" value="1"/>
</dbReference>
<evidence type="ECO:0000256" key="2">
    <source>
        <dbReference type="ARBA" id="ARBA00022737"/>
    </source>
</evidence>
<dbReference type="GO" id="GO:0005737">
    <property type="term" value="C:cytoplasm"/>
    <property type="evidence" value="ECO:0007669"/>
    <property type="project" value="TreeGrafter"/>
</dbReference>
<dbReference type="RefSeq" id="XP_032802145.1">
    <property type="nucleotide sequence ID" value="XM_032946254.1"/>
</dbReference>
<evidence type="ECO:0000259" key="11">
    <source>
        <dbReference type="PROSITE" id="PS51757"/>
    </source>
</evidence>
<dbReference type="GO" id="GO:0030048">
    <property type="term" value="P:actin filament-based movement"/>
    <property type="evidence" value="ECO:0007669"/>
    <property type="project" value="TreeGrafter"/>
</dbReference>
<dbReference type="KEGG" id="pmrn:116938725"/>
<feature type="domain" description="Myosin motor" evidence="10">
    <location>
        <begin position="13"/>
        <end position="704"/>
    </location>
</feature>
<dbReference type="GO" id="GO:0005524">
    <property type="term" value="F:ATP binding"/>
    <property type="evidence" value="ECO:0007669"/>
    <property type="project" value="UniProtKB-UniRule"/>
</dbReference>
<dbReference type="PROSITE" id="PS50096">
    <property type="entry name" value="IQ"/>
    <property type="match status" value="4"/>
</dbReference>
<evidence type="ECO:0000256" key="8">
    <source>
        <dbReference type="ARBA" id="ARBA00023203"/>
    </source>
</evidence>
<keyword evidence="8 9" id="KW-0009">Actin-binding</keyword>
<accession>A0AAJ7WLM4</accession>
<dbReference type="Gene3D" id="1.20.120.720">
    <property type="entry name" value="Myosin VI head, motor domain, U50 subdomain"/>
    <property type="match status" value="1"/>
</dbReference>
<dbReference type="FunFam" id="1.20.5.4820:FF:000013">
    <property type="entry name" value="LOW QUALITY PROTEIN: unconventional myosin-Ib"/>
    <property type="match status" value="1"/>
</dbReference>
<keyword evidence="2" id="KW-0677">Repeat</keyword>
<dbReference type="InterPro" id="IPR036072">
    <property type="entry name" value="MYSc_Myo1"/>
</dbReference>
<dbReference type="SMART" id="SM00015">
    <property type="entry name" value="IQ"/>
    <property type="match status" value="4"/>
</dbReference>
<dbReference type="Pfam" id="PF00063">
    <property type="entry name" value="Myosin_head"/>
    <property type="match status" value="1"/>
</dbReference>
<feature type="binding site" evidence="9">
    <location>
        <begin position="106"/>
        <end position="113"/>
    </location>
    <ligand>
        <name>ATP</name>
        <dbReference type="ChEBI" id="CHEBI:30616"/>
    </ligand>
</feature>
<dbReference type="PANTHER" id="PTHR13140">
    <property type="entry name" value="MYOSIN"/>
    <property type="match status" value="1"/>
</dbReference>
<dbReference type="InterPro" id="IPR010926">
    <property type="entry name" value="Myosin_TH1"/>
</dbReference>
<dbReference type="GO" id="GO:0005902">
    <property type="term" value="C:microvillus"/>
    <property type="evidence" value="ECO:0007669"/>
    <property type="project" value="TreeGrafter"/>
</dbReference>
<dbReference type="GO" id="GO:0006897">
    <property type="term" value="P:endocytosis"/>
    <property type="evidence" value="ECO:0007669"/>
    <property type="project" value="TreeGrafter"/>
</dbReference>
<dbReference type="Pfam" id="PF06017">
    <property type="entry name" value="Myosin_TH1"/>
    <property type="match status" value="1"/>
</dbReference>
<evidence type="ECO:0000256" key="3">
    <source>
        <dbReference type="ARBA" id="ARBA00022741"/>
    </source>
</evidence>
<name>A0AAJ7WLM4_PETMA</name>
<dbReference type="CDD" id="cd01378">
    <property type="entry name" value="MYSc_Myo1"/>
    <property type="match status" value="1"/>
</dbReference>
<comment type="similarity">
    <text evidence="1 9">Belongs to the TRAFAC class myosin-kinesin ATPase superfamily. Myosin family.</text>
</comment>
<dbReference type="GO" id="GO:0005903">
    <property type="term" value="C:brush border"/>
    <property type="evidence" value="ECO:0007669"/>
    <property type="project" value="TreeGrafter"/>
</dbReference>
<evidence type="ECO:0000256" key="6">
    <source>
        <dbReference type="ARBA" id="ARBA00023123"/>
    </source>
</evidence>
<dbReference type="Gene3D" id="1.20.5.190">
    <property type="match status" value="2"/>
</dbReference>
<dbReference type="Proteomes" id="UP001318040">
    <property type="component" value="Chromosome 4"/>
</dbReference>
<dbReference type="GO" id="GO:0007015">
    <property type="term" value="P:actin filament organization"/>
    <property type="evidence" value="ECO:0007669"/>
    <property type="project" value="TreeGrafter"/>
</dbReference>
<dbReference type="Pfam" id="PF00612">
    <property type="entry name" value="IQ"/>
    <property type="match status" value="2"/>
</dbReference>
<dbReference type="GO" id="GO:0016459">
    <property type="term" value="C:myosin complex"/>
    <property type="evidence" value="ECO:0007669"/>
    <property type="project" value="UniProtKB-KW"/>
</dbReference>
<keyword evidence="4 9" id="KW-0067">ATP-binding</keyword>
<keyword evidence="6 9" id="KW-0518">Myosin</keyword>
<dbReference type="GO" id="GO:0005516">
    <property type="term" value="F:calmodulin binding"/>
    <property type="evidence" value="ECO:0007669"/>
    <property type="project" value="UniProtKB-KW"/>
</dbReference>
<evidence type="ECO:0000313" key="13">
    <source>
        <dbReference type="RefSeq" id="XP_032802145.1"/>
    </source>
</evidence>
<dbReference type="SUPFAM" id="SSF52540">
    <property type="entry name" value="P-loop containing nucleoside triphosphate hydrolases"/>
    <property type="match status" value="2"/>
</dbReference>
<dbReference type="GO" id="GO:0005886">
    <property type="term" value="C:plasma membrane"/>
    <property type="evidence" value="ECO:0007669"/>
    <property type="project" value="TreeGrafter"/>
</dbReference>
<dbReference type="InterPro" id="IPR027417">
    <property type="entry name" value="P-loop_NTPase"/>
</dbReference>
<evidence type="ECO:0000256" key="7">
    <source>
        <dbReference type="ARBA" id="ARBA00023175"/>
    </source>
</evidence>
<gene>
    <name evidence="13" type="primary">LOC116938725</name>
</gene>
<proteinExistence type="inferred from homology"/>
<evidence type="ECO:0000256" key="9">
    <source>
        <dbReference type="PROSITE-ProRule" id="PRU00782"/>
    </source>
</evidence>
<keyword evidence="3 9" id="KW-0547">Nucleotide-binding</keyword>
<keyword evidence="12" id="KW-1185">Reference proteome</keyword>
<keyword evidence="5" id="KW-0112">Calmodulin-binding</keyword>
<dbReference type="SMART" id="SM00242">
    <property type="entry name" value="MYSc"/>
    <property type="match status" value="1"/>
</dbReference>
<dbReference type="CDD" id="cd23767">
    <property type="entry name" value="IQCD"/>
    <property type="match status" value="2"/>
</dbReference>
<dbReference type="Gene3D" id="6.20.240.20">
    <property type="match status" value="1"/>
</dbReference>
<dbReference type="FunFam" id="3.40.850.10:FF:000101">
    <property type="entry name" value="Slow myosin heavy chain 2"/>
    <property type="match status" value="1"/>
</dbReference>
<feature type="region of interest" description="Actin-binding" evidence="9">
    <location>
        <begin position="581"/>
        <end position="603"/>
    </location>
</feature>
<dbReference type="CTD" id="4430"/>
<dbReference type="InterPro" id="IPR036961">
    <property type="entry name" value="Kinesin_motor_dom_sf"/>
</dbReference>
<evidence type="ECO:0000256" key="5">
    <source>
        <dbReference type="ARBA" id="ARBA00022860"/>
    </source>
</evidence>
<dbReference type="InterPro" id="IPR000048">
    <property type="entry name" value="IQ_motif_EF-hand-BS"/>
</dbReference>
<protein>
    <submittedName>
        <fullName evidence="13">Unconventional myosin-Ib-like isoform X1</fullName>
    </submittedName>
</protein>
<organism evidence="12 13">
    <name type="scientific">Petromyzon marinus</name>
    <name type="common">Sea lamprey</name>
    <dbReference type="NCBI Taxonomy" id="7757"/>
    <lineage>
        <taxon>Eukaryota</taxon>
        <taxon>Metazoa</taxon>
        <taxon>Chordata</taxon>
        <taxon>Craniata</taxon>
        <taxon>Vertebrata</taxon>
        <taxon>Cyclostomata</taxon>
        <taxon>Hyperoartia</taxon>
        <taxon>Petromyzontiformes</taxon>
        <taxon>Petromyzontidae</taxon>
        <taxon>Petromyzon</taxon>
    </lineage>
</organism>
<dbReference type="Gene3D" id="1.20.58.530">
    <property type="match status" value="1"/>
</dbReference>
<dbReference type="InterPro" id="IPR001609">
    <property type="entry name" value="Myosin_head_motor_dom-like"/>
</dbReference>
<feature type="domain" description="TH1" evidence="11">
    <location>
        <begin position="897"/>
        <end position="1081"/>
    </location>
</feature>
<reference evidence="13" key="1">
    <citation type="submission" date="2025-08" db="UniProtKB">
        <authorList>
            <consortium name="RefSeq"/>
        </authorList>
    </citation>
    <scope>IDENTIFICATION</scope>
    <source>
        <tissue evidence="13">Sperm</tissue>
    </source>
</reference>
<keyword evidence="7 9" id="KW-0505">Motor protein</keyword>
<dbReference type="PROSITE" id="PS51757">
    <property type="entry name" value="TH1"/>
    <property type="match status" value="1"/>
</dbReference>
<evidence type="ECO:0000313" key="12">
    <source>
        <dbReference type="Proteomes" id="UP001318040"/>
    </source>
</evidence>
<evidence type="ECO:0000256" key="4">
    <source>
        <dbReference type="ARBA" id="ARBA00022840"/>
    </source>
</evidence>
<evidence type="ECO:0000256" key="1">
    <source>
        <dbReference type="ARBA" id="ARBA00008314"/>
    </source>
</evidence>
<dbReference type="Gene3D" id="1.10.10.820">
    <property type="match status" value="1"/>
</dbReference>
<evidence type="ECO:0000259" key="10">
    <source>
        <dbReference type="PROSITE" id="PS51456"/>
    </source>
</evidence>
<dbReference type="PANTHER" id="PTHR13140:SF802">
    <property type="entry name" value="UNCONVENTIONAL MYOSIN-IB ISOFORM X1"/>
    <property type="match status" value="1"/>
</dbReference>
<dbReference type="GO" id="GO:0000146">
    <property type="term" value="F:microfilament motor activity"/>
    <property type="evidence" value="ECO:0007669"/>
    <property type="project" value="TreeGrafter"/>
</dbReference>
<dbReference type="AlphaFoldDB" id="A0AAJ7WLM4"/>